<sequence length="59" mass="6471">MSRAGEEVSIIGCIACLFIVRYFACSHSPSLALLVEGIRDDRDKETRFVICSSVVPPVL</sequence>
<dbReference type="Proteomes" id="UP000218334">
    <property type="component" value="Unassembled WGS sequence"/>
</dbReference>
<evidence type="ECO:0000313" key="2">
    <source>
        <dbReference type="EMBL" id="PBK61788.1"/>
    </source>
</evidence>
<evidence type="ECO:0000313" key="3">
    <source>
        <dbReference type="Proteomes" id="UP000218334"/>
    </source>
</evidence>
<gene>
    <name evidence="2" type="ORF">ARMSODRAFT_964588</name>
</gene>
<keyword evidence="1" id="KW-1133">Transmembrane helix</keyword>
<proteinExistence type="predicted"/>
<name>A0A2H3B6Y1_9AGAR</name>
<keyword evidence="3" id="KW-1185">Reference proteome</keyword>
<protein>
    <submittedName>
        <fullName evidence="2">Uncharacterized protein</fullName>
    </submittedName>
</protein>
<dbReference type="AlphaFoldDB" id="A0A2H3B6Y1"/>
<organism evidence="2 3">
    <name type="scientific">Armillaria solidipes</name>
    <dbReference type="NCBI Taxonomy" id="1076256"/>
    <lineage>
        <taxon>Eukaryota</taxon>
        <taxon>Fungi</taxon>
        <taxon>Dikarya</taxon>
        <taxon>Basidiomycota</taxon>
        <taxon>Agaricomycotina</taxon>
        <taxon>Agaricomycetes</taxon>
        <taxon>Agaricomycetidae</taxon>
        <taxon>Agaricales</taxon>
        <taxon>Marasmiineae</taxon>
        <taxon>Physalacriaceae</taxon>
        <taxon>Armillaria</taxon>
    </lineage>
</organism>
<keyword evidence="1" id="KW-0812">Transmembrane</keyword>
<evidence type="ECO:0000256" key="1">
    <source>
        <dbReference type="SAM" id="Phobius"/>
    </source>
</evidence>
<reference evidence="3" key="1">
    <citation type="journal article" date="2017" name="Nat. Ecol. Evol.">
        <title>Genome expansion and lineage-specific genetic innovations in the forest pathogenic fungi Armillaria.</title>
        <authorList>
            <person name="Sipos G."/>
            <person name="Prasanna A.N."/>
            <person name="Walter M.C."/>
            <person name="O'Connor E."/>
            <person name="Balint B."/>
            <person name="Krizsan K."/>
            <person name="Kiss B."/>
            <person name="Hess J."/>
            <person name="Varga T."/>
            <person name="Slot J."/>
            <person name="Riley R."/>
            <person name="Boka B."/>
            <person name="Rigling D."/>
            <person name="Barry K."/>
            <person name="Lee J."/>
            <person name="Mihaltcheva S."/>
            <person name="LaButti K."/>
            <person name="Lipzen A."/>
            <person name="Waldron R."/>
            <person name="Moloney N.M."/>
            <person name="Sperisen C."/>
            <person name="Kredics L."/>
            <person name="Vagvoelgyi C."/>
            <person name="Patrignani A."/>
            <person name="Fitzpatrick D."/>
            <person name="Nagy I."/>
            <person name="Doyle S."/>
            <person name="Anderson J.B."/>
            <person name="Grigoriev I.V."/>
            <person name="Gueldener U."/>
            <person name="Muensterkoetter M."/>
            <person name="Nagy L.G."/>
        </authorList>
    </citation>
    <scope>NUCLEOTIDE SEQUENCE [LARGE SCALE GENOMIC DNA]</scope>
    <source>
        <strain evidence="3">28-4</strain>
    </source>
</reference>
<keyword evidence="1" id="KW-0472">Membrane</keyword>
<dbReference type="EMBL" id="KZ293472">
    <property type="protein sequence ID" value="PBK61788.1"/>
    <property type="molecule type" value="Genomic_DNA"/>
</dbReference>
<accession>A0A2H3B6Y1</accession>
<feature type="transmembrane region" description="Helical" evidence="1">
    <location>
        <begin position="7"/>
        <end position="24"/>
    </location>
</feature>